<evidence type="ECO:0000313" key="3">
    <source>
        <dbReference type="Proteomes" id="UP001620408"/>
    </source>
</evidence>
<organism evidence="2 3">
    <name type="scientific">Dyella koreensis</name>
    <dbReference type="NCBI Taxonomy" id="311235"/>
    <lineage>
        <taxon>Bacteria</taxon>
        <taxon>Pseudomonadati</taxon>
        <taxon>Pseudomonadota</taxon>
        <taxon>Gammaproteobacteria</taxon>
        <taxon>Lysobacterales</taxon>
        <taxon>Rhodanobacteraceae</taxon>
        <taxon>Dyella</taxon>
    </lineage>
</organism>
<gene>
    <name evidence="2" type="ORF">ISS97_09065</name>
</gene>
<keyword evidence="3" id="KW-1185">Reference proteome</keyword>
<sequence length="185" mass="20429">MAARVTVWTYCFLALVCFGIFPTSAHSEQPVRVTVCQLLADPGRYNHALVEVSGDVGHGFEDFTLTSGHCDESSLAMGVWLEYGGKQASGTMYCCGVQANRTRPEVLVVDGVTTQLRDDAVFRDFDQIIQRRPYAKANATLVGRFFSGEPQQLWKGKWAGYGHMGMFTLLVIEQVLSVTGQHSEN</sequence>
<reference evidence="2 3" key="1">
    <citation type="submission" date="2020-10" db="EMBL/GenBank/DDBJ databases">
        <title>Phylogeny of dyella-like bacteria.</title>
        <authorList>
            <person name="Fu J."/>
        </authorList>
    </citation>
    <scope>NUCLEOTIDE SEQUENCE [LARGE SCALE GENOMIC DNA]</scope>
    <source>
        <strain evidence="2 3">BB4</strain>
    </source>
</reference>
<keyword evidence="1" id="KW-0732">Signal</keyword>
<dbReference type="RefSeq" id="WP_379985141.1">
    <property type="nucleotide sequence ID" value="NZ_JADIKD010000009.1"/>
</dbReference>
<dbReference type="EMBL" id="JADIKD010000009">
    <property type="protein sequence ID" value="MFK2917413.1"/>
    <property type="molecule type" value="Genomic_DNA"/>
</dbReference>
<feature type="signal peptide" evidence="1">
    <location>
        <begin position="1"/>
        <end position="27"/>
    </location>
</feature>
<dbReference type="Proteomes" id="UP001620408">
    <property type="component" value="Unassembled WGS sequence"/>
</dbReference>
<comment type="caution">
    <text evidence="2">The sequence shown here is derived from an EMBL/GenBank/DDBJ whole genome shotgun (WGS) entry which is preliminary data.</text>
</comment>
<name>A0ABW8K3F3_9GAMM</name>
<proteinExistence type="predicted"/>
<feature type="chain" id="PRO_5046716959" evidence="1">
    <location>
        <begin position="28"/>
        <end position="185"/>
    </location>
</feature>
<protein>
    <submittedName>
        <fullName evidence="2">Uncharacterized protein</fullName>
    </submittedName>
</protein>
<accession>A0ABW8K3F3</accession>
<evidence type="ECO:0000256" key="1">
    <source>
        <dbReference type="SAM" id="SignalP"/>
    </source>
</evidence>
<evidence type="ECO:0000313" key="2">
    <source>
        <dbReference type="EMBL" id="MFK2917413.1"/>
    </source>
</evidence>